<keyword evidence="4" id="KW-0812">Transmembrane</keyword>
<keyword evidence="3 6" id="KW-0012">Acyltransferase</keyword>
<dbReference type="Pfam" id="PF01553">
    <property type="entry name" value="Acyltransferase"/>
    <property type="match status" value="1"/>
</dbReference>
<dbReference type="CDD" id="cd07989">
    <property type="entry name" value="LPLAT_AGPAT-like"/>
    <property type="match status" value="1"/>
</dbReference>
<feature type="transmembrane region" description="Helical" evidence="4">
    <location>
        <begin position="12"/>
        <end position="35"/>
    </location>
</feature>
<name>A0A1H7F2N9_9GAMM</name>
<dbReference type="GO" id="GO:0003841">
    <property type="term" value="F:1-acylglycerol-3-phosphate O-acyltransferase activity"/>
    <property type="evidence" value="ECO:0007669"/>
    <property type="project" value="TreeGrafter"/>
</dbReference>
<accession>A0A1H7F2N9</accession>
<keyword evidence="7" id="KW-1185">Reference proteome</keyword>
<feature type="domain" description="Phospholipid/glycerol acyltransferase" evidence="5">
    <location>
        <begin position="77"/>
        <end position="191"/>
    </location>
</feature>
<reference evidence="6 7" key="1">
    <citation type="submission" date="2016-10" db="EMBL/GenBank/DDBJ databases">
        <authorList>
            <person name="de Groot N.N."/>
        </authorList>
    </citation>
    <scope>NUCLEOTIDE SEQUENCE [LARGE SCALE GENOMIC DNA]</scope>
    <source>
        <strain evidence="6 7">JCM 19513</strain>
    </source>
</reference>
<dbReference type="SUPFAM" id="SSF69593">
    <property type="entry name" value="Glycerol-3-phosphate (1)-acyltransferase"/>
    <property type="match status" value="1"/>
</dbReference>
<evidence type="ECO:0000256" key="1">
    <source>
        <dbReference type="ARBA" id="ARBA00005189"/>
    </source>
</evidence>
<dbReference type="PANTHER" id="PTHR10434:SF40">
    <property type="entry name" value="1-ACYL-SN-GLYCEROL-3-PHOSPHATE ACYLTRANSFERASE"/>
    <property type="match status" value="1"/>
</dbReference>
<dbReference type="PANTHER" id="PTHR10434">
    <property type="entry name" value="1-ACYL-SN-GLYCEROL-3-PHOSPHATE ACYLTRANSFERASE"/>
    <property type="match status" value="1"/>
</dbReference>
<dbReference type="AlphaFoldDB" id="A0A1H7F2N9"/>
<gene>
    <name evidence="6" type="ORF">SAMN05216214_10187</name>
</gene>
<dbReference type="STRING" id="1429083.GCA_001885685_00531"/>
<dbReference type="GO" id="GO:0006654">
    <property type="term" value="P:phosphatidic acid biosynthetic process"/>
    <property type="evidence" value="ECO:0007669"/>
    <property type="project" value="TreeGrafter"/>
</dbReference>
<dbReference type="InterPro" id="IPR002123">
    <property type="entry name" value="Plipid/glycerol_acylTrfase"/>
</dbReference>
<protein>
    <submittedName>
        <fullName evidence="6">1-acyl-sn-glycerol-3-phosphate acyltransferase</fullName>
    </submittedName>
</protein>
<dbReference type="RefSeq" id="WP_074864026.1">
    <property type="nucleotide sequence ID" value="NZ_FOAS01000001.1"/>
</dbReference>
<evidence type="ECO:0000313" key="7">
    <source>
        <dbReference type="Proteomes" id="UP000185766"/>
    </source>
</evidence>
<dbReference type="Proteomes" id="UP000185766">
    <property type="component" value="Unassembled WGS sequence"/>
</dbReference>
<evidence type="ECO:0000313" key="6">
    <source>
        <dbReference type="EMBL" id="SEK20383.1"/>
    </source>
</evidence>
<keyword evidence="4" id="KW-0472">Membrane</keyword>
<proteinExistence type="predicted"/>
<keyword evidence="2 6" id="KW-0808">Transferase</keyword>
<keyword evidence="4" id="KW-1133">Transmembrane helix</keyword>
<dbReference type="EMBL" id="FOAS01000001">
    <property type="protein sequence ID" value="SEK20383.1"/>
    <property type="molecule type" value="Genomic_DNA"/>
</dbReference>
<evidence type="ECO:0000259" key="5">
    <source>
        <dbReference type="SMART" id="SM00563"/>
    </source>
</evidence>
<dbReference type="SMART" id="SM00563">
    <property type="entry name" value="PlsC"/>
    <property type="match status" value="1"/>
</dbReference>
<comment type="pathway">
    <text evidence="1">Lipid metabolism.</text>
</comment>
<organism evidence="6 7">
    <name type="scientific">Atopomonas hussainii</name>
    <dbReference type="NCBI Taxonomy" id="1429083"/>
    <lineage>
        <taxon>Bacteria</taxon>
        <taxon>Pseudomonadati</taxon>
        <taxon>Pseudomonadota</taxon>
        <taxon>Gammaproteobacteria</taxon>
        <taxon>Pseudomonadales</taxon>
        <taxon>Pseudomonadaceae</taxon>
        <taxon>Atopomonas</taxon>
    </lineage>
</organism>
<evidence type="ECO:0000256" key="2">
    <source>
        <dbReference type="ARBA" id="ARBA00022679"/>
    </source>
</evidence>
<sequence>MALLIQGLRTALFYFLLASSAFVWGSLSLLVGPFLPFPQRFAFIIGTWTRMAMFFAHHVAGIQVRVHGAENIPRDACVIMAKHQSTWETFFLQTLIAPQVQVIKRELLSVPFFGWAFALINPIAIDRKAGQQALHQLIEQGRENLKDGNWVLIFPEGTRIPNGRVGKFSRGGATLACAAGVPVLPIAHNAATCWPTHTWWKTPGVIDVVIGAPIAPNGNDSQAIAELNTRCHDWIVARQAELGCIFAEGELADLRDA</sequence>
<evidence type="ECO:0000256" key="3">
    <source>
        <dbReference type="ARBA" id="ARBA00023315"/>
    </source>
</evidence>
<evidence type="ECO:0000256" key="4">
    <source>
        <dbReference type="SAM" id="Phobius"/>
    </source>
</evidence>